<feature type="site" description="Interaction with DNA" evidence="8">
    <location>
        <position position="517"/>
    </location>
</feature>
<dbReference type="PROSITE" id="PS00396">
    <property type="entry name" value="TOPO_IA_1"/>
    <property type="match status" value="1"/>
</dbReference>
<sequence>MSKNLVIVESPAKAKTIKKYLGKDFEILASYGHVRDLIPKEGAVDPAHDFAMKYQLIDKNERHVDAIAKAAAKAQTLYLATDPDREGEAISWHLYEILRERDLLADKPVQRVVFHEITERAILDAVAHPRTLSLALVNAQQARRALDYLVGFNLSPLLWKKIRPGLSAGRVQSPALRLIVEREEEIERFQTTEYWTLEADALKAGQPFTARLIEYAGAKLTQFSVVDGAQAQTLEQALLTAAQANLKAVTTPPAANALGRLRVARVERKQRKRNPAAPFTTSTLQQEASRKLGFSTQRTMRIAQQLYEGIDTGQGAVGLITYMRTDSVNLAQDAISEIRALIGQRYGVSNLPPTARVFKTKAKNAQEAHEAIRPTVVAVTPESIRAQLNADQYALYDLIWKRTVACQMIAATLDTVAADLACGVGNLFRATGSTVANPGFMAVYQEGVDDRREEEEDRALPPLAEGEWVDMLALRPEQHFTEPPPRFSEASLVKVLEEYGIGRPSTYAAIISTLLAREYAVLDNRRFKPTDIGRIVNRFLTRHFTQYVDYDFTARLEDQLDAVSRGEEDWVPLMREFWDPFHQLVDEKAESVSRQEVVQSRELGHDPKTGKPVSVRLGRFGPFAQIGVKEDADKPRFASLRPDQRMDTISLDEALVLFELPRALGTTEEGEPIQANVGRFGPYVRYGKNYVSLKDENPYTVSRERALELIVAHRQAAANKILQAFPASAIQILNGKFGPYITDGQKNTRLPKGREPTSLTLAECETLLRDAPDKKPAVRRGNAKGPTGKAKTAAGKATAKAAVPKAVRGKTAATKATVSEETGISTPPTKTTGSRPAAAKTPAIKLAAPKRVTTKATKTTAAKAATKASSGQA</sequence>
<feature type="compositionally biased region" description="Low complexity" evidence="9">
    <location>
        <begin position="836"/>
        <end position="873"/>
    </location>
</feature>
<evidence type="ECO:0000313" key="13">
    <source>
        <dbReference type="Proteomes" id="UP000035760"/>
    </source>
</evidence>
<feature type="domain" description="Toprim" evidence="10">
    <location>
        <begin position="3"/>
        <end position="118"/>
    </location>
</feature>
<dbReference type="Pfam" id="PF01751">
    <property type="entry name" value="Toprim"/>
    <property type="match status" value="1"/>
</dbReference>
<dbReference type="AlphaFoldDB" id="W6MAU3"/>
<dbReference type="InterPro" id="IPR023406">
    <property type="entry name" value="Topo_IA_AS"/>
</dbReference>
<comment type="caution">
    <text evidence="8">Lacks conserved residue(s) required for the propagation of feature annotation.</text>
</comment>
<dbReference type="Gene3D" id="2.70.20.10">
    <property type="entry name" value="Topoisomerase I, domain 3"/>
    <property type="match status" value="1"/>
</dbReference>
<dbReference type="PROSITE" id="PS52039">
    <property type="entry name" value="TOPO_IA_2"/>
    <property type="match status" value="1"/>
</dbReference>
<evidence type="ECO:0000256" key="9">
    <source>
        <dbReference type="SAM" id="MobiDB-lite"/>
    </source>
</evidence>
<dbReference type="InterPro" id="IPR005733">
    <property type="entry name" value="TopoI_bac-type"/>
</dbReference>
<protein>
    <recommendedName>
        <fullName evidence="8">DNA topoisomerase 1</fullName>
        <ecNumber evidence="8">5.6.2.1</ecNumber>
    </recommendedName>
    <alternativeName>
        <fullName evidence="8">DNA topoisomerase I</fullName>
    </alternativeName>
</protein>
<feature type="region of interest" description="Disordered" evidence="9">
    <location>
        <begin position="772"/>
        <end position="873"/>
    </location>
</feature>
<proteinExistence type="inferred from homology"/>
<dbReference type="GO" id="GO:0046872">
    <property type="term" value="F:metal ion binding"/>
    <property type="evidence" value="ECO:0007669"/>
    <property type="project" value="UniProtKB-KW"/>
</dbReference>
<feature type="site" description="Interaction with DNA" evidence="8">
    <location>
        <position position="324"/>
    </location>
</feature>
<feature type="compositionally biased region" description="Polar residues" evidence="9">
    <location>
        <begin position="814"/>
        <end position="834"/>
    </location>
</feature>
<name>W6MAU3_9GAMM</name>
<dbReference type="GO" id="GO:0003917">
    <property type="term" value="F:DNA topoisomerase type I (single strand cut, ATP-independent) activity"/>
    <property type="evidence" value="ECO:0007669"/>
    <property type="project" value="UniProtKB-UniRule"/>
</dbReference>
<dbReference type="InterPro" id="IPR034149">
    <property type="entry name" value="TOPRIM_TopoI"/>
</dbReference>
<keyword evidence="7 8" id="KW-0413">Isomerase</keyword>
<dbReference type="InterPro" id="IPR013497">
    <property type="entry name" value="Topo_IA_cen"/>
</dbReference>
<comment type="similarity">
    <text evidence="2 8">Belongs to the type IA topoisomerase family.</text>
</comment>
<reference evidence="12" key="2">
    <citation type="submission" date="2014-03" db="EMBL/GenBank/DDBJ databases">
        <title>Candidatus Competibacter-lineage genomes retrieved from metagenomes reveal functional metabolic diversity.</title>
        <authorList>
            <person name="McIlroy S.J."/>
            <person name="Albertsen M."/>
            <person name="Andresen E.K."/>
            <person name="Saunders A.M."/>
            <person name="Kristiansen R."/>
            <person name="Stokholm-Bjerregaard M."/>
            <person name="Nielsen K.L."/>
            <person name="Nielsen P.H."/>
        </authorList>
    </citation>
    <scope>NUCLEOTIDE SEQUENCE</scope>
    <source>
        <strain evidence="12">Run_A_D11</strain>
    </source>
</reference>
<keyword evidence="5 8" id="KW-0799">Topoisomerase</keyword>
<dbReference type="PANTHER" id="PTHR42785:SF1">
    <property type="entry name" value="DNA TOPOISOMERASE"/>
    <property type="match status" value="1"/>
</dbReference>
<dbReference type="InterPro" id="IPR023405">
    <property type="entry name" value="Topo_IA_core_domain"/>
</dbReference>
<keyword evidence="3" id="KW-0479">Metal-binding</keyword>
<evidence type="ECO:0000256" key="8">
    <source>
        <dbReference type="HAMAP-Rule" id="MF_00952"/>
    </source>
</evidence>
<dbReference type="Gene3D" id="1.10.460.10">
    <property type="entry name" value="Topoisomerase I, domain 2"/>
    <property type="match status" value="1"/>
</dbReference>
<dbReference type="InterPro" id="IPR006171">
    <property type="entry name" value="TOPRIM_dom"/>
</dbReference>
<feature type="region of interest" description="Interaction with DNA" evidence="8">
    <location>
        <begin position="167"/>
        <end position="172"/>
    </location>
</feature>
<evidence type="ECO:0000256" key="2">
    <source>
        <dbReference type="ARBA" id="ARBA00009446"/>
    </source>
</evidence>
<dbReference type="SMART" id="SM00436">
    <property type="entry name" value="TOP1Bc"/>
    <property type="match status" value="1"/>
</dbReference>
<feature type="domain" description="Topo IA-type catalytic" evidence="11">
    <location>
        <begin position="133"/>
        <end position="585"/>
    </location>
</feature>
<comment type="catalytic activity">
    <reaction evidence="1 8">
        <text>ATP-independent breakage of single-stranded DNA, followed by passage and rejoining.</text>
        <dbReference type="EC" id="5.6.2.1"/>
    </reaction>
</comment>
<dbReference type="InterPro" id="IPR013824">
    <property type="entry name" value="Topo_IA_cen_sub1"/>
</dbReference>
<dbReference type="Gene3D" id="1.10.290.10">
    <property type="entry name" value="Topoisomerase I, domain 4"/>
    <property type="match status" value="1"/>
</dbReference>
<dbReference type="Pfam" id="PF13368">
    <property type="entry name" value="Toprim_C_rpt"/>
    <property type="match status" value="3"/>
</dbReference>
<dbReference type="Pfam" id="PF01131">
    <property type="entry name" value="Topoisom_bac"/>
    <property type="match status" value="1"/>
</dbReference>
<evidence type="ECO:0000256" key="6">
    <source>
        <dbReference type="ARBA" id="ARBA00023125"/>
    </source>
</evidence>
<dbReference type="SMART" id="SM00493">
    <property type="entry name" value="TOPRIM"/>
    <property type="match status" value="1"/>
</dbReference>
<dbReference type="InterPro" id="IPR013826">
    <property type="entry name" value="Topo_IA_cen_sub3"/>
</dbReference>
<evidence type="ECO:0000259" key="10">
    <source>
        <dbReference type="PROSITE" id="PS50880"/>
    </source>
</evidence>
<comment type="function">
    <text evidence="8">Releases the supercoiling and torsional tension of DNA, which is introduced during the DNA replication and transcription, by transiently cleaving and rejoining one strand of the DNA duplex. Introduces a single-strand break via transesterification at a target site in duplex DNA. The scissile phosphodiester is attacked by the catalytic tyrosine of the enzyme, resulting in the formation of a DNA-(5'-phosphotyrosyl)-enzyme intermediate and the expulsion of a 3'-OH DNA strand. The free DNA strand then undergoes passage around the unbroken strand, thus removing DNA supercoils. Finally, in the religation step, the DNA 3'-OH attacks the covalent intermediate to expel the active-site tyrosine and restore the DNA phosphodiester backbone.</text>
</comment>
<organism evidence="12 13">
    <name type="scientific">Candidatus Competibacter denitrificans Run_A_D11</name>
    <dbReference type="NCBI Taxonomy" id="1400863"/>
    <lineage>
        <taxon>Bacteria</taxon>
        <taxon>Pseudomonadati</taxon>
        <taxon>Pseudomonadota</taxon>
        <taxon>Gammaproteobacteria</taxon>
        <taxon>Candidatus Competibacteraceae</taxon>
        <taxon>Candidatus Competibacter</taxon>
    </lineage>
</organism>
<dbReference type="PROSITE" id="PS50880">
    <property type="entry name" value="TOPRIM"/>
    <property type="match status" value="1"/>
</dbReference>
<evidence type="ECO:0000256" key="5">
    <source>
        <dbReference type="ARBA" id="ARBA00023029"/>
    </source>
</evidence>
<keyword evidence="13" id="KW-1185">Reference proteome</keyword>
<dbReference type="InterPro" id="IPR003601">
    <property type="entry name" value="Topo_IA_2"/>
</dbReference>
<feature type="site" description="Interaction with DNA" evidence="8">
    <location>
        <position position="147"/>
    </location>
</feature>
<evidence type="ECO:0000256" key="4">
    <source>
        <dbReference type="ARBA" id="ARBA00022842"/>
    </source>
</evidence>
<dbReference type="Proteomes" id="UP000035760">
    <property type="component" value="Unassembled WGS sequence"/>
</dbReference>
<comment type="caution">
    <text evidence="12">The sequence shown here is derived from an EMBL/GenBank/DDBJ whole genome shotgun (WGS) entry which is preliminary data.</text>
</comment>
<dbReference type="InterPro" id="IPR025589">
    <property type="entry name" value="Toprim_C_rpt"/>
</dbReference>
<feature type="compositionally biased region" description="Low complexity" evidence="9">
    <location>
        <begin position="783"/>
        <end position="806"/>
    </location>
</feature>
<evidence type="ECO:0000259" key="11">
    <source>
        <dbReference type="PROSITE" id="PS52039"/>
    </source>
</evidence>
<dbReference type="PANTHER" id="PTHR42785">
    <property type="entry name" value="DNA TOPOISOMERASE, TYPE IA, CORE"/>
    <property type="match status" value="1"/>
</dbReference>
<feature type="site" description="Interaction with DNA" evidence="8">
    <location>
        <position position="143"/>
    </location>
</feature>
<dbReference type="RefSeq" id="WP_048669994.1">
    <property type="nucleotide sequence ID" value="NZ_CBTJ020000001.1"/>
</dbReference>
<dbReference type="SMART" id="SM00437">
    <property type="entry name" value="TOP1Ac"/>
    <property type="match status" value="1"/>
</dbReference>
<keyword evidence="6 8" id="KW-0238">DNA-binding</keyword>
<dbReference type="PRINTS" id="PR00417">
    <property type="entry name" value="PRTPISMRASEI"/>
</dbReference>
<feature type="site" description="Interaction with DNA" evidence="8">
    <location>
        <position position="144"/>
    </location>
</feature>
<dbReference type="STRING" id="1400863.BN873_10179"/>
<dbReference type="NCBIfam" id="TIGR01051">
    <property type="entry name" value="topA_bact"/>
    <property type="match status" value="1"/>
</dbReference>
<evidence type="ECO:0000313" key="12">
    <source>
        <dbReference type="EMBL" id="CDI00923.1"/>
    </source>
</evidence>
<dbReference type="HAMAP" id="MF_00952">
    <property type="entry name" value="Topoisom_1_prok"/>
    <property type="match status" value="1"/>
</dbReference>
<dbReference type="EC" id="5.6.2.1" evidence="8"/>
<dbReference type="NCBIfam" id="NF006451">
    <property type="entry name" value="PRK08780.1"/>
    <property type="match status" value="1"/>
</dbReference>
<dbReference type="GO" id="GO:0006265">
    <property type="term" value="P:DNA topological change"/>
    <property type="evidence" value="ECO:0007669"/>
    <property type="project" value="UniProtKB-UniRule"/>
</dbReference>
<gene>
    <name evidence="8 12" type="primary">topA</name>
    <name evidence="12" type="ORF">BN873_10179</name>
</gene>
<dbReference type="InterPro" id="IPR028612">
    <property type="entry name" value="Topoisom_1_IA"/>
</dbReference>
<dbReference type="OrthoDB" id="9804262at2"/>
<dbReference type="EMBL" id="CBTJ020000001">
    <property type="protein sequence ID" value="CDI00923.1"/>
    <property type="molecule type" value="Genomic_DNA"/>
</dbReference>
<dbReference type="CDD" id="cd00186">
    <property type="entry name" value="TOP1Ac"/>
    <property type="match status" value="1"/>
</dbReference>
<evidence type="ECO:0000256" key="3">
    <source>
        <dbReference type="ARBA" id="ARBA00022723"/>
    </source>
</evidence>
<feature type="active site" description="O-(5'-phospho-DNA)-tyrosine intermediate" evidence="8">
    <location>
        <position position="322"/>
    </location>
</feature>
<reference evidence="12" key="1">
    <citation type="submission" date="2013-07" db="EMBL/GenBank/DDBJ databases">
        <authorList>
            <person name="McIlroy S."/>
        </authorList>
    </citation>
    <scope>NUCLEOTIDE SEQUENCE [LARGE SCALE GENOMIC DNA]</scope>
    <source>
        <strain evidence="12">Run_A_D11</strain>
    </source>
</reference>
<dbReference type="SUPFAM" id="SSF56712">
    <property type="entry name" value="Prokaryotic type I DNA topoisomerase"/>
    <property type="match status" value="1"/>
</dbReference>
<feature type="site" description="Interaction with DNA" evidence="8">
    <location>
        <position position="159"/>
    </location>
</feature>
<keyword evidence="4" id="KW-0460">Magnesium</keyword>
<feature type="site" description="Interaction with DNA" evidence="8">
    <location>
        <position position="33"/>
    </location>
</feature>
<evidence type="ECO:0000256" key="7">
    <source>
        <dbReference type="ARBA" id="ARBA00023235"/>
    </source>
</evidence>
<dbReference type="InterPro" id="IPR013825">
    <property type="entry name" value="Topo_IA_cen_sub2"/>
</dbReference>
<comment type="subunit">
    <text evidence="8">Monomer.</text>
</comment>
<dbReference type="InterPro" id="IPR000380">
    <property type="entry name" value="Topo_IA"/>
</dbReference>
<accession>W6MAU3</accession>
<evidence type="ECO:0000256" key="1">
    <source>
        <dbReference type="ARBA" id="ARBA00000213"/>
    </source>
</evidence>
<dbReference type="Gene3D" id="3.40.50.140">
    <property type="match status" value="1"/>
</dbReference>
<dbReference type="GO" id="GO:0003677">
    <property type="term" value="F:DNA binding"/>
    <property type="evidence" value="ECO:0007669"/>
    <property type="project" value="UniProtKB-KW"/>
</dbReference>
<dbReference type="InterPro" id="IPR003602">
    <property type="entry name" value="Topo_IA_DNA-bd_dom"/>
</dbReference>
<dbReference type="CDD" id="cd03363">
    <property type="entry name" value="TOPRIM_TopoIA_TopoI"/>
    <property type="match status" value="1"/>
</dbReference>